<keyword evidence="1" id="KW-0472">Membrane</keyword>
<gene>
    <name evidence="2" type="ORF">PhCBS80983_g02634</name>
</gene>
<organism evidence="2 3">
    <name type="scientific">Powellomyces hirtus</name>
    <dbReference type="NCBI Taxonomy" id="109895"/>
    <lineage>
        <taxon>Eukaryota</taxon>
        <taxon>Fungi</taxon>
        <taxon>Fungi incertae sedis</taxon>
        <taxon>Chytridiomycota</taxon>
        <taxon>Chytridiomycota incertae sedis</taxon>
        <taxon>Chytridiomycetes</taxon>
        <taxon>Spizellomycetales</taxon>
        <taxon>Powellomycetaceae</taxon>
        <taxon>Powellomyces</taxon>
    </lineage>
</organism>
<dbReference type="Gene3D" id="1.20.1300.10">
    <property type="entry name" value="Fumarate reductase/succinate dehydrogenase, transmembrane subunit"/>
    <property type="match status" value="1"/>
</dbReference>
<accession>A0A507E504</accession>
<dbReference type="SUPFAM" id="SSF81343">
    <property type="entry name" value="Fumarate reductase respiratory complex transmembrane subunits"/>
    <property type="match status" value="1"/>
</dbReference>
<dbReference type="InterPro" id="IPR034804">
    <property type="entry name" value="SQR/QFR_C/D"/>
</dbReference>
<evidence type="ECO:0000256" key="1">
    <source>
        <dbReference type="SAM" id="Phobius"/>
    </source>
</evidence>
<keyword evidence="3" id="KW-1185">Reference proteome</keyword>
<keyword evidence="1" id="KW-1133">Transmembrane helix</keyword>
<keyword evidence="1" id="KW-0812">Transmembrane</keyword>
<dbReference type="InterPro" id="IPR039960">
    <property type="entry name" value="MCP1"/>
</dbReference>
<evidence type="ECO:0000313" key="2">
    <source>
        <dbReference type="EMBL" id="TPX59159.1"/>
    </source>
</evidence>
<name>A0A507E504_9FUNG</name>
<reference evidence="2 3" key="1">
    <citation type="journal article" date="2019" name="Sci. Rep.">
        <title>Comparative genomics of chytrid fungi reveal insights into the obligate biotrophic and pathogenic lifestyle of Synchytrium endobioticum.</title>
        <authorList>
            <person name="van de Vossenberg B.T.L.H."/>
            <person name="Warris S."/>
            <person name="Nguyen H.D.T."/>
            <person name="van Gent-Pelzer M.P.E."/>
            <person name="Joly D.L."/>
            <person name="van de Geest H.C."/>
            <person name="Bonants P.J.M."/>
            <person name="Smith D.S."/>
            <person name="Levesque C.A."/>
            <person name="van der Lee T.A.J."/>
        </authorList>
    </citation>
    <scope>NUCLEOTIDE SEQUENCE [LARGE SCALE GENOMIC DNA]</scope>
    <source>
        <strain evidence="2 3">CBS 809.83</strain>
    </source>
</reference>
<dbReference type="GO" id="GO:0055088">
    <property type="term" value="P:lipid homeostasis"/>
    <property type="evidence" value="ECO:0007669"/>
    <property type="project" value="InterPro"/>
</dbReference>
<proteinExistence type="predicted"/>
<comment type="caution">
    <text evidence="2">The sequence shown here is derived from an EMBL/GenBank/DDBJ whole genome shotgun (WGS) entry which is preliminary data.</text>
</comment>
<feature type="transmembrane region" description="Helical" evidence="1">
    <location>
        <begin position="124"/>
        <end position="142"/>
    </location>
</feature>
<feature type="transmembrane region" description="Helical" evidence="1">
    <location>
        <begin position="20"/>
        <end position="41"/>
    </location>
</feature>
<sequence>MDAGKVDRILAVIQQTSGLLFSSFSVLHLSGHLLATFSFAWADAALYTSRVFYQNPIVEPLVIGVALCGHIGSSVARILIRLRRQKNARTVKNESQRKEEPAPSQASAYPTQSVAVKELRWHRYTGYVLTAFIGGHLIATRLTPINVFDDPPIVDLTWITTTLNGNLRFLFFPYYAVFGTAGIYHTAYGIQQSVRMLRMSRKSVKPGTWTKLMYTSGILMTTALLAIAGTFETIPIPLASKWKELDDGITKAALGLLRLS</sequence>
<feature type="transmembrane region" description="Helical" evidence="1">
    <location>
        <begin position="172"/>
        <end position="191"/>
    </location>
</feature>
<evidence type="ECO:0000313" key="3">
    <source>
        <dbReference type="Proteomes" id="UP000318582"/>
    </source>
</evidence>
<feature type="transmembrane region" description="Helical" evidence="1">
    <location>
        <begin position="212"/>
        <end position="231"/>
    </location>
</feature>
<dbReference type="PANTHER" id="PTHR38409:SF1">
    <property type="entry name" value="MITOCHONDRIAL ADAPTER PROTEIN MCP1"/>
    <property type="match status" value="1"/>
</dbReference>
<dbReference type="Proteomes" id="UP000318582">
    <property type="component" value="Unassembled WGS sequence"/>
</dbReference>
<dbReference type="AlphaFoldDB" id="A0A507E504"/>
<dbReference type="PANTHER" id="PTHR38409">
    <property type="entry name" value="MDM10-COMPLEMENTING PROTEIN 1"/>
    <property type="match status" value="1"/>
</dbReference>
<feature type="transmembrane region" description="Helical" evidence="1">
    <location>
        <begin position="61"/>
        <end position="80"/>
    </location>
</feature>
<dbReference type="EMBL" id="QEAQ01000028">
    <property type="protein sequence ID" value="TPX59159.1"/>
    <property type="molecule type" value="Genomic_DNA"/>
</dbReference>
<evidence type="ECO:0008006" key="4">
    <source>
        <dbReference type="Google" id="ProtNLM"/>
    </source>
</evidence>
<protein>
    <recommendedName>
        <fullName evidence="4">Mitochondrial adapter protein MCP1 transmembrane domain-containing protein</fullName>
    </recommendedName>
</protein>
<dbReference type="GO" id="GO:0016020">
    <property type="term" value="C:membrane"/>
    <property type="evidence" value="ECO:0007669"/>
    <property type="project" value="InterPro"/>
</dbReference>